<dbReference type="HOGENOM" id="CLU_040442_0_0_1"/>
<protein>
    <submittedName>
        <fullName evidence="2">Uncharacterized protein</fullName>
    </submittedName>
</protein>
<dbReference type="PANTHER" id="PTHR28031">
    <property type="entry name" value="PROLINE-RICH PROTEIN HUA1"/>
    <property type="match status" value="1"/>
</dbReference>
<name>G7DSW2_MIXOS</name>
<dbReference type="PANTHER" id="PTHR28031:SF1">
    <property type="entry name" value="PROLINE-RICH PROTEIN HUA1"/>
    <property type="match status" value="1"/>
</dbReference>
<reference evidence="2 3" key="1">
    <citation type="journal article" date="2011" name="J. Gen. Appl. Microbiol.">
        <title>Draft genome sequencing of the enigmatic basidiomycete Mixia osmundae.</title>
        <authorList>
            <person name="Nishida H."/>
            <person name="Nagatsuka Y."/>
            <person name="Sugiyama J."/>
        </authorList>
    </citation>
    <scope>NUCLEOTIDE SEQUENCE [LARGE SCALE GENOMIC DNA]</scope>
    <source>
        <strain evidence="3">CBS 9802 / IAM 14324 / JCM 22182 / KY 12970</strain>
    </source>
</reference>
<dbReference type="Proteomes" id="UP000009131">
    <property type="component" value="Unassembled WGS sequence"/>
</dbReference>
<dbReference type="OMA" id="RCWEKYA"/>
<accession>G7DSW2</accession>
<organism evidence="2 3">
    <name type="scientific">Mixia osmundae (strain CBS 9802 / IAM 14324 / JCM 22182 / KY 12970)</name>
    <dbReference type="NCBI Taxonomy" id="764103"/>
    <lineage>
        <taxon>Eukaryota</taxon>
        <taxon>Fungi</taxon>
        <taxon>Dikarya</taxon>
        <taxon>Basidiomycota</taxon>
        <taxon>Pucciniomycotina</taxon>
        <taxon>Mixiomycetes</taxon>
        <taxon>Mixiales</taxon>
        <taxon>Mixiaceae</taxon>
        <taxon>Mixia</taxon>
    </lineage>
</organism>
<gene>
    <name evidence="2" type="primary">Mo00317</name>
    <name evidence="2" type="ORF">E5Q_00317</name>
</gene>
<feature type="compositionally biased region" description="Pro residues" evidence="1">
    <location>
        <begin position="1"/>
        <end position="12"/>
    </location>
</feature>
<dbReference type="FunCoup" id="G7DSW2">
    <property type="interactions" value="246"/>
</dbReference>
<proteinExistence type="predicted"/>
<dbReference type="EMBL" id="BABT02000013">
    <property type="protein sequence ID" value="GAA93672.1"/>
    <property type="molecule type" value="Genomic_DNA"/>
</dbReference>
<feature type="compositionally biased region" description="Pro residues" evidence="1">
    <location>
        <begin position="76"/>
        <end position="113"/>
    </location>
</feature>
<dbReference type="InterPro" id="IPR038910">
    <property type="entry name" value="Hua1-like"/>
</dbReference>
<dbReference type="OrthoDB" id="2405700at2759"/>
<dbReference type="STRING" id="764103.G7DSW2"/>
<evidence type="ECO:0000313" key="3">
    <source>
        <dbReference type="Proteomes" id="UP000009131"/>
    </source>
</evidence>
<feature type="compositionally biased region" description="Pro residues" evidence="1">
    <location>
        <begin position="219"/>
        <end position="230"/>
    </location>
</feature>
<dbReference type="eggNOG" id="ENOG502S12N">
    <property type="taxonomic scope" value="Eukaryota"/>
</dbReference>
<feature type="region of interest" description="Disordered" evidence="1">
    <location>
        <begin position="1"/>
        <end position="142"/>
    </location>
</feature>
<keyword evidence="3" id="KW-1185">Reference proteome</keyword>
<feature type="region of interest" description="Disordered" evidence="1">
    <location>
        <begin position="199"/>
        <end position="237"/>
    </location>
</feature>
<dbReference type="GO" id="GO:0005737">
    <property type="term" value="C:cytoplasm"/>
    <property type="evidence" value="ECO:0007669"/>
    <property type="project" value="TreeGrafter"/>
</dbReference>
<evidence type="ECO:0000256" key="1">
    <source>
        <dbReference type="SAM" id="MobiDB-lite"/>
    </source>
</evidence>
<dbReference type="AlphaFoldDB" id="G7DSW2"/>
<dbReference type="InParanoid" id="G7DSW2"/>
<dbReference type="RefSeq" id="XP_014565697.1">
    <property type="nucleotide sequence ID" value="XM_014710211.1"/>
</dbReference>
<comment type="caution">
    <text evidence="2">The sequence shown here is derived from an EMBL/GenBank/DDBJ whole genome shotgun (WGS) entry which is preliminary data.</text>
</comment>
<reference evidence="2 3" key="2">
    <citation type="journal article" date="2012" name="Open Biol.">
        <title>Characteristics of nucleosomes and linker DNA regions on the genome of the basidiomycete Mixia osmundae revealed by mono- and dinucleosome mapping.</title>
        <authorList>
            <person name="Nishida H."/>
            <person name="Kondo S."/>
            <person name="Matsumoto T."/>
            <person name="Suzuki Y."/>
            <person name="Yoshikawa H."/>
            <person name="Taylor T.D."/>
            <person name="Sugiyama J."/>
        </authorList>
    </citation>
    <scope>NUCLEOTIDE SEQUENCE [LARGE SCALE GENOMIC DNA]</scope>
    <source>
        <strain evidence="3">CBS 9802 / IAM 14324 / JCM 22182 / KY 12970</strain>
    </source>
</reference>
<evidence type="ECO:0000313" key="2">
    <source>
        <dbReference type="EMBL" id="GAA93672.1"/>
    </source>
</evidence>
<sequence length="301" mass="32540">MSYAPPPDPPPLSHHRTGSSTASEHGRSVPARSSTLDAEPDSEAPPAYSATADEVQEQSLEHGVNPFRPVQHHPSSPRPAWQPPPQDWRTPPPPNISPYPMRPPLPGQPPPALPAGFRPDSSTSTIPRPPLRYEPATKPINGQPLLREGRILHYPRGFVCPKCHSTGFKSYDPTHPCKTCWQKYSQPMTSALRISLSSVTDPPREGWQRPLPSFSHQPPYGPAPSQPPGAYPTHLHQPPSVQLRSYNGYGPPPGALVVRPGDPRIGGALCRSCGGEGSIPCGFLMLDTETCLTCGGCGRVF</sequence>